<gene>
    <name evidence="1" type="ORF">SK128_005417</name>
</gene>
<comment type="caution">
    <text evidence="1">The sequence shown here is derived from an EMBL/GenBank/DDBJ whole genome shotgun (WGS) entry which is preliminary data.</text>
</comment>
<dbReference type="EMBL" id="JAXCGZ010009817">
    <property type="protein sequence ID" value="KAK7076155.1"/>
    <property type="molecule type" value="Genomic_DNA"/>
</dbReference>
<reference evidence="1 2" key="1">
    <citation type="submission" date="2023-11" db="EMBL/GenBank/DDBJ databases">
        <title>Halocaridina rubra genome assembly.</title>
        <authorList>
            <person name="Smith C."/>
        </authorList>
    </citation>
    <scope>NUCLEOTIDE SEQUENCE [LARGE SCALE GENOMIC DNA]</scope>
    <source>
        <strain evidence="1">EP-1</strain>
        <tissue evidence="1">Whole</tissue>
    </source>
</reference>
<evidence type="ECO:0000313" key="1">
    <source>
        <dbReference type="EMBL" id="KAK7076155.1"/>
    </source>
</evidence>
<protein>
    <submittedName>
        <fullName evidence="1">Uncharacterized protein</fullName>
    </submittedName>
</protein>
<proteinExistence type="predicted"/>
<evidence type="ECO:0000313" key="2">
    <source>
        <dbReference type="Proteomes" id="UP001381693"/>
    </source>
</evidence>
<dbReference type="AlphaFoldDB" id="A0AAN8X1B6"/>
<accession>A0AAN8X1B6</accession>
<dbReference type="Proteomes" id="UP001381693">
    <property type="component" value="Unassembled WGS sequence"/>
</dbReference>
<name>A0AAN8X1B6_HALRR</name>
<feature type="non-terminal residue" evidence="1">
    <location>
        <position position="1"/>
    </location>
</feature>
<sequence>LEGSSPPFPSKHDWRVPPPAGVVAEGHLAPRRLLQERQICHLPDNDDSQSLHMATPGLHYPLHVQQTFYFSPSYFLGFGQLAFGYTELADPESVIKFFKADQMSSLWYYHFYGQINGTFAHFHQL</sequence>
<keyword evidence="2" id="KW-1185">Reference proteome</keyword>
<organism evidence="1 2">
    <name type="scientific">Halocaridina rubra</name>
    <name type="common">Hawaiian red shrimp</name>
    <dbReference type="NCBI Taxonomy" id="373956"/>
    <lineage>
        <taxon>Eukaryota</taxon>
        <taxon>Metazoa</taxon>
        <taxon>Ecdysozoa</taxon>
        <taxon>Arthropoda</taxon>
        <taxon>Crustacea</taxon>
        <taxon>Multicrustacea</taxon>
        <taxon>Malacostraca</taxon>
        <taxon>Eumalacostraca</taxon>
        <taxon>Eucarida</taxon>
        <taxon>Decapoda</taxon>
        <taxon>Pleocyemata</taxon>
        <taxon>Caridea</taxon>
        <taxon>Atyoidea</taxon>
        <taxon>Atyidae</taxon>
        <taxon>Halocaridina</taxon>
    </lineage>
</organism>